<name>A0ABY6BFC1_9GAMM</name>
<feature type="compositionally biased region" description="Basic and acidic residues" evidence="1">
    <location>
        <begin position="24"/>
        <end position="33"/>
    </location>
</feature>
<sequence length="50" mass="5583">MTSTSMSEPVQEARRKNGAKAKAPARDSARKTDQASPRPAPPRPPRERRR</sequence>
<dbReference type="RefSeq" id="WP_261695256.1">
    <property type="nucleotide sequence ID" value="NZ_CP104694.1"/>
</dbReference>
<evidence type="ECO:0000256" key="1">
    <source>
        <dbReference type="SAM" id="MobiDB-lite"/>
    </source>
</evidence>
<dbReference type="EMBL" id="CP104694">
    <property type="protein sequence ID" value="UXI68296.1"/>
    <property type="molecule type" value="Genomic_DNA"/>
</dbReference>
<proteinExistence type="predicted"/>
<gene>
    <name evidence="2" type="ORF">N4264_01210</name>
</gene>
<dbReference type="Proteomes" id="UP001064632">
    <property type="component" value="Chromosome"/>
</dbReference>
<protein>
    <submittedName>
        <fullName evidence="2">Uncharacterized protein</fullName>
    </submittedName>
</protein>
<evidence type="ECO:0000313" key="2">
    <source>
        <dbReference type="EMBL" id="UXI68296.1"/>
    </source>
</evidence>
<accession>A0ABY6BFC1</accession>
<keyword evidence="3" id="KW-1185">Reference proteome</keyword>
<reference evidence="2" key="1">
    <citation type="submission" date="2022-09" db="EMBL/GenBank/DDBJ databases">
        <title>Tahibacter sp. nov., isolated from a fresh water.</title>
        <authorList>
            <person name="Baek J.H."/>
            <person name="Lee J.K."/>
            <person name="Kim J.M."/>
            <person name="Jeon C.O."/>
        </authorList>
    </citation>
    <scope>NUCLEOTIDE SEQUENCE</scope>
    <source>
        <strain evidence="2">W38</strain>
    </source>
</reference>
<feature type="region of interest" description="Disordered" evidence="1">
    <location>
        <begin position="1"/>
        <end position="50"/>
    </location>
</feature>
<evidence type="ECO:0000313" key="3">
    <source>
        <dbReference type="Proteomes" id="UP001064632"/>
    </source>
</evidence>
<organism evidence="2 3">
    <name type="scientific">Tahibacter amnicola</name>
    <dbReference type="NCBI Taxonomy" id="2976241"/>
    <lineage>
        <taxon>Bacteria</taxon>
        <taxon>Pseudomonadati</taxon>
        <taxon>Pseudomonadota</taxon>
        <taxon>Gammaproteobacteria</taxon>
        <taxon>Lysobacterales</taxon>
        <taxon>Rhodanobacteraceae</taxon>
        <taxon>Tahibacter</taxon>
    </lineage>
</organism>